<dbReference type="InterPro" id="IPR011059">
    <property type="entry name" value="Metal-dep_hydrolase_composite"/>
</dbReference>
<dbReference type="PANTHER" id="PTHR11647:SF1">
    <property type="entry name" value="COLLAPSIN RESPONSE MEDIATOR PROTEIN"/>
    <property type="match status" value="1"/>
</dbReference>
<gene>
    <name evidence="2" type="ORF">JBL43_15885</name>
</gene>
<dbReference type="Gene3D" id="2.30.40.10">
    <property type="entry name" value="Urease, subunit C, domain 1"/>
    <property type="match status" value="1"/>
</dbReference>
<dbReference type="Gene3D" id="3.30.1490.130">
    <property type="entry name" value="D-aminoacylase. Domain 3"/>
    <property type="match status" value="1"/>
</dbReference>
<name>A0ABS0WUS8_9FLAO</name>
<evidence type="ECO:0000313" key="3">
    <source>
        <dbReference type="Proteomes" id="UP000623301"/>
    </source>
</evidence>
<sequence>MTNLMDKKNVTTNQIRHNIGKNVAMQRFNKKTTQLVIGIGLILLTACNNRQSKTTSQTEIKPTIVQPNIDSVAIAIINGKIIDGTGKQAYNANIYINADSIVYIGNLTNSELKIGQTIDAKGKNVSPGFIDLHAHGNPLSTPDFENFLAMGVTTITLGQDGSSANVRDLKPYLDKVNQQNLGVNIVEFVGHGTLRNLAGIGVKSKITEAELEKLKEILKEQLQYTFGLSSGLEYAPGLYAEESELIALAEIVGNENKMIMSHMRNEDDDAVIESIKELSRQGSNARVHISHLKSVYGKGTARANEILDTIKKIRKSGIQLTADMYPYMASYTGIAIVFPDWSKTPQQFEIAKKTRRKELEEFIRNKVNLRNGPEATLLGSAPYTGKTLAEAAASKNKPFEQFLIDDLGPQGSSGAYFVMNKELQEAFLKDPIIGICSDGSKTGHHPRGHGTFAKTIETYVVKDSILSLEEAVRKMTSYAAEILQLEKRGTLAIGNKADILIFDSKNIKAQADYVNPHQLAKGFEKVLVNGKLVRNNEKLMSELSGEVLFPE</sequence>
<comment type="caution">
    <text evidence="2">The sequence shown here is derived from an EMBL/GenBank/DDBJ whole genome shotgun (WGS) entry which is preliminary data.</text>
</comment>
<dbReference type="RefSeq" id="WP_198842393.1">
    <property type="nucleotide sequence ID" value="NZ_JAEHFJ010000009.1"/>
</dbReference>
<organism evidence="2 3">
    <name type="scientific">Aureibaculum flavum</name>
    <dbReference type="NCBI Taxonomy" id="2795986"/>
    <lineage>
        <taxon>Bacteria</taxon>
        <taxon>Pseudomonadati</taxon>
        <taxon>Bacteroidota</taxon>
        <taxon>Flavobacteriia</taxon>
        <taxon>Flavobacteriales</taxon>
        <taxon>Flavobacteriaceae</taxon>
        <taxon>Aureibaculum</taxon>
    </lineage>
</organism>
<dbReference type="InterPro" id="IPR023100">
    <property type="entry name" value="D-aminoacylase_insert_dom_sf"/>
</dbReference>
<evidence type="ECO:0000313" key="2">
    <source>
        <dbReference type="EMBL" id="MBJ2175734.1"/>
    </source>
</evidence>
<dbReference type="InterPro" id="IPR032466">
    <property type="entry name" value="Metal_Hydrolase"/>
</dbReference>
<feature type="domain" description="Amidohydrolase 3" evidence="1">
    <location>
        <begin position="446"/>
        <end position="533"/>
    </location>
</feature>
<dbReference type="SUPFAM" id="SSF51338">
    <property type="entry name" value="Composite domain of metallo-dependent hydrolases"/>
    <property type="match status" value="1"/>
</dbReference>
<protein>
    <submittedName>
        <fullName evidence="2">Amidohydrolase family protein</fullName>
    </submittedName>
</protein>
<dbReference type="InterPro" id="IPR050378">
    <property type="entry name" value="Metallo-dep_Hydrolases_sf"/>
</dbReference>
<dbReference type="InterPro" id="IPR013108">
    <property type="entry name" value="Amidohydro_3"/>
</dbReference>
<dbReference type="Pfam" id="PF07969">
    <property type="entry name" value="Amidohydro_3"/>
    <property type="match status" value="1"/>
</dbReference>
<keyword evidence="3" id="KW-1185">Reference proteome</keyword>
<proteinExistence type="predicted"/>
<accession>A0ABS0WUS8</accession>
<dbReference type="Gene3D" id="3.20.20.140">
    <property type="entry name" value="Metal-dependent hydrolases"/>
    <property type="match status" value="1"/>
</dbReference>
<dbReference type="Proteomes" id="UP000623301">
    <property type="component" value="Unassembled WGS sequence"/>
</dbReference>
<evidence type="ECO:0000259" key="1">
    <source>
        <dbReference type="Pfam" id="PF07969"/>
    </source>
</evidence>
<dbReference type="PANTHER" id="PTHR11647">
    <property type="entry name" value="HYDRANTOINASE/DIHYDROPYRIMIDINASE FAMILY MEMBER"/>
    <property type="match status" value="1"/>
</dbReference>
<dbReference type="EMBL" id="JAEHFJ010000009">
    <property type="protein sequence ID" value="MBJ2175734.1"/>
    <property type="molecule type" value="Genomic_DNA"/>
</dbReference>
<dbReference type="SUPFAM" id="SSF51556">
    <property type="entry name" value="Metallo-dependent hydrolases"/>
    <property type="match status" value="1"/>
</dbReference>
<reference evidence="2 3" key="1">
    <citation type="submission" date="2020-12" db="EMBL/GenBank/DDBJ databases">
        <title>Aureibaculum luteum sp. nov. and Aureibaculum flavum sp. nov., novel members of the family Flavobacteriaceae isolated from Antarctic intertidal sediments.</title>
        <authorList>
            <person name="He X."/>
            <person name="Zhang X."/>
        </authorList>
    </citation>
    <scope>NUCLEOTIDE SEQUENCE [LARGE SCALE GENOMIC DNA]</scope>
    <source>
        <strain evidence="2 3">A20</strain>
    </source>
</reference>